<dbReference type="SMART" id="SM00320">
    <property type="entry name" value="WD40"/>
    <property type="match status" value="3"/>
</dbReference>
<proteinExistence type="predicted"/>
<evidence type="ECO:0000256" key="2">
    <source>
        <dbReference type="SAM" id="MobiDB-lite"/>
    </source>
</evidence>
<evidence type="ECO:0000259" key="4">
    <source>
        <dbReference type="Pfam" id="PF21034"/>
    </source>
</evidence>
<dbReference type="InterPro" id="IPR022175">
    <property type="entry name" value="BCAS3_dom"/>
</dbReference>
<reference evidence="5 6" key="1">
    <citation type="journal article" date="2023" name="G3 (Bethesda)">
        <title>A chromosome-length genome assembly and annotation of blackberry (Rubus argutus, cv. 'Hillquist').</title>
        <authorList>
            <person name="Bruna T."/>
            <person name="Aryal R."/>
            <person name="Dudchenko O."/>
            <person name="Sargent D.J."/>
            <person name="Mead D."/>
            <person name="Buti M."/>
            <person name="Cavallini A."/>
            <person name="Hytonen T."/>
            <person name="Andres J."/>
            <person name="Pham M."/>
            <person name="Weisz D."/>
            <person name="Mascagni F."/>
            <person name="Usai G."/>
            <person name="Natali L."/>
            <person name="Bassil N."/>
            <person name="Fernandez G.E."/>
            <person name="Lomsadze A."/>
            <person name="Armour M."/>
            <person name="Olukolu B."/>
            <person name="Poorten T."/>
            <person name="Britton C."/>
            <person name="Davik J."/>
            <person name="Ashrafi H."/>
            <person name="Aiden E.L."/>
            <person name="Borodovsky M."/>
            <person name="Worthington M."/>
        </authorList>
    </citation>
    <scope>NUCLEOTIDE SEQUENCE [LARGE SCALE GENOMIC DNA]</scope>
    <source>
        <strain evidence="5">PI 553951</strain>
    </source>
</reference>
<dbReference type="PANTHER" id="PTHR13268:SF0">
    <property type="entry name" value="BCAS3 MICROTUBULE ASSOCIATED CELL MIGRATION FACTOR"/>
    <property type="match status" value="1"/>
</dbReference>
<dbReference type="InterPro" id="IPR036322">
    <property type="entry name" value="WD40_repeat_dom_sf"/>
</dbReference>
<dbReference type="Pfam" id="PF12490">
    <property type="entry name" value="BCAS3"/>
    <property type="match status" value="1"/>
</dbReference>
<evidence type="ECO:0000256" key="1">
    <source>
        <dbReference type="ARBA" id="ARBA00004329"/>
    </source>
</evidence>
<feature type="domain" description="BCAS3 WD40" evidence="4">
    <location>
        <begin position="174"/>
        <end position="479"/>
    </location>
</feature>
<dbReference type="InterPro" id="IPR001680">
    <property type="entry name" value="WD40_rpt"/>
</dbReference>
<dbReference type="GO" id="GO:0006914">
    <property type="term" value="P:autophagy"/>
    <property type="evidence" value="ECO:0007669"/>
    <property type="project" value="InterPro"/>
</dbReference>
<dbReference type="PANTHER" id="PTHR13268">
    <property type="entry name" value="BREAST CARCINOMA AMPLIFIED SEQUENCE 3"/>
    <property type="match status" value="1"/>
</dbReference>
<comment type="caution">
    <text evidence="5">The sequence shown here is derived from an EMBL/GenBank/DDBJ whole genome shotgun (WGS) entry which is preliminary data.</text>
</comment>
<feature type="domain" description="BCAS3" evidence="3">
    <location>
        <begin position="614"/>
        <end position="755"/>
    </location>
</feature>
<evidence type="ECO:0000259" key="3">
    <source>
        <dbReference type="Pfam" id="PF12490"/>
    </source>
</evidence>
<feature type="compositionally biased region" description="Low complexity" evidence="2">
    <location>
        <begin position="280"/>
        <end position="290"/>
    </location>
</feature>
<dbReference type="SUPFAM" id="SSF50978">
    <property type="entry name" value="WD40 repeat-like"/>
    <property type="match status" value="1"/>
</dbReference>
<dbReference type="Proteomes" id="UP001457282">
    <property type="component" value="Unassembled WGS sequence"/>
</dbReference>
<dbReference type="InterPro" id="IPR048382">
    <property type="entry name" value="BCAS3_WD40"/>
</dbReference>
<gene>
    <name evidence="5" type="ORF">M0R45_010962</name>
</gene>
<sequence length="1005" mass="108779">MKKGKGRNNGGLLPNSLRIISSCLKTVSTNASTVASTVRSAGASVAASISASEDQKDQVTWAGFDRLELGHSAFKRVLLLGYQNGFQVFDVEDASNYSELVSKRDGPVSFLQMQPFPAASDAKEGFRASHPLLLVVAGDDNNGSGVVQNHSNLGGIGRDGHLESRPGNPVSSPTAVRFYSLRSHSYVHVLRFRSAVCMIRCSPGIVAVGLASQIYCFDALTFENKFSVLTYPVPQLSGQGSTGFNVGYGPMAVGPRWLAYASNSPLMSNTSRLGPQNLTPSPGVSPSTSPGNGSYVARYAMESSKQLAAGIINLGDMGCKTLYKYCQELLPDGSSSPVSSNSGWKVSRLAGTEMDNAGMVVVKDFVTRAVISQFKAHTSPISALCFDPSGTLLVTASIYGNNINIFRIIPSCKRNGSSVQNMNSSSSHVHLYKLHRGITSAMIQDICFSHYSQWVAIVSSKGTCHVFVLSPFGGDTGFQVQHSQGEEPSLYPVLSLPWWSTSSCIMNQQSFPPPLPVSLSVVSRIKYSSFGWLSTVNNAAGSATGKVFVPSGAVAAVFHNSLSQSVQHSNSRAGTLEHLLVYTPSGHVVQHELQPRVGVEQSHSGLSTQTATYMHMQEEDLRVKVEPIQWWDVCRRSDWPEREDCILGISSDGQDVAETIQSKSGSDGTYAMEFLDLNGGVEGKRNLETHRSRNISNAEVQIISFRLPIWQKSKICFYTMECQRVDSFSGGEFEVEKVPVHEVEMRQKELLPVFDQFHSIKSNWNHRVLVGKYSSHASSESHQAEGKISEETVICHSNPASLSSTESSDGGSSRRIEHLLDLDQMNNDLPRSPIFGTQNGPENRANAVVESSYENHTSLCTLSAPSEHLKNIGSQVGNCVTVGLPALESKLLPVGSVCVEEGLLSVETVGMSEGSVLYSDQDASKTVIVSEGASNLQHPIDLSQFFQEGHCNALEQNGCLSDVVTDDSDGSQCDKVKPDDEENSEMLGGMFAFSDEGEYFTVYYL</sequence>
<evidence type="ECO:0000313" key="5">
    <source>
        <dbReference type="EMBL" id="KAK9945447.1"/>
    </source>
</evidence>
<evidence type="ECO:0008006" key="7">
    <source>
        <dbReference type="Google" id="ProtNLM"/>
    </source>
</evidence>
<organism evidence="5 6">
    <name type="scientific">Rubus argutus</name>
    <name type="common">Southern blackberry</name>
    <dbReference type="NCBI Taxonomy" id="59490"/>
    <lineage>
        <taxon>Eukaryota</taxon>
        <taxon>Viridiplantae</taxon>
        <taxon>Streptophyta</taxon>
        <taxon>Embryophyta</taxon>
        <taxon>Tracheophyta</taxon>
        <taxon>Spermatophyta</taxon>
        <taxon>Magnoliopsida</taxon>
        <taxon>eudicotyledons</taxon>
        <taxon>Gunneridae</taxon>
        <taxon>Pentapetalae</taxon>
        <taxon>rosids</taxon>
        <taxon>fabids</taxon>
        <taxon>Rosales</taxon>
        <taxon>Rosaceae</taxon>
        <taxon>Rosoideae</taxon>
        <taxon>Rosoideae incertae sedis</taxon>
        <taxon>Rubus</taxon>
    </lineage>
</organism>
<dbReference type="GO" id="GO:0000407">
    <property type="term" value="C:phagophore assembly site"/>
    <property type="evidence" value="ECO:0007669"/>
    <property type="project" value="UniProtKB-SubCell"/>
</dbReference>
<feature type="region of interest" description="Disordered" evidence="2">
    <location>
        <begin position="271"/>
        <end position="290"/>
    </location>
</feature>
<dbReference type="GO" id="GO:0042594">
    <property type="term" value="P:response to starvation"/>
    <property type="evidence" value="ECO:0007669"/>
    <property type="project" value="TreeGrafter"/>
</dbReference>
<dbReference type="Gene3D" id="2.130.10.10">
    <property type="entry name" value="YVTN repeat-like/Quinoprotein amine dehydrogenase"/>
    <property type="match status" value="1"/>
</dbReference>
<accession>A0AAW1Y9D0</accession>
<comment type="subcellular location">
    <subcellularLocation>
        <location evidence="1">Preautophagosomal structure</location>
    </subcellularLocation>
</comment>
<keyword evidence="6" id="KW-1185">Reference proteome</keyword>
<dbReference type="EMBL" id="JBEDUW010000002">
    <property type="protein sequence ID" value="KAK9945447.1"/>
    <property type="molecule type" value="Genomic_DNA"/>
</dbReference>
<dbReference type="InterPro" id="IPR045142">
    <property type="entry name" value="BCAS3-like"/>
</dbReference>
<dbReference type="Pfam" id="PF21034">
    <property type="entry name" value="BCAS3_WD40"/>
    <property type="match status" value="1"/>
</dbReference>
<protein>
    <recommendedName>
        <fullName evidence="7">Autophagy-related protein 18g</fullName>
    </recommendedName>
</protein>
<name>A0AAW1Y9D0_RUBAR</name>
<evidence type="ECO:0000313" key="6">
    <source>
        <dbReference type="Proteomes" id="UP001457282"/>
    </source>
</evidence>
<dbReference type="AlphaFoldDB" id="A0AAW1Y9D0"/>
<dbReference type="FunFam" id="2.130.10.10:FF:000782">
    <property type="entry name" value="Autophagy-related protein 18h"/>
    <property type="match status" value="1"/>
</dbReference>
<dbReference type="InterPro" id="IPR015943">
    <property type="entry name" value="WD40/YVTN_repeat-like_dom_sf"/>
</dbReference>